<keyword evidence="4" id="KW-1185">Reference proteome</keyword>
<dbReference type="InterPro" id="IPR040719">
    <property type="entry name" value="DUF5597"/>
</dbReference>
<protein>
    <submittedName>
        <fullName evidence="3">DUF5597 domain-containing protein</fullName>
    </submittedName>
</protein>
<dbReference type="EMBL" id="JACJVQ010000020">
    <property type="protein sequence ID" value="MBB6637165.1"/>
    <property type="molecule type" value="Genomic_DNA"/>
</dbReference>
<dbReference type="Pfam" id="PF18120">
    <property type="entry name" value="DUF5597"/>
    <property type="match status" value="1"/>
</dbReference>
<dbReference type="Gene3D" id="2.60.220.20">
    <property type="entry name" value="putative beta-Galactosidase from caulobacter crescentus"/>
    <property type="match status" value="1"/>
</dbReference>
<dbReference type="Proteomes" id="UP000535838">
    <property type="component" value="Unassembled WGS sequence"/>
</dbReference>
<organism evidence="3 4">
    <name type="scientific">Cohnella thailandensis</name>
    <dbReference type="NCBI Taxonomy" id="557557"/>
    <lineage>
        <taxon>Bacteria</taxon>
        <taxon>Bacillati</taxon>
        <taxon>Bacillota</taxon>
        <taxon>Bacilli</taxon>
        <taxon>Bacillales</taxon>
        <taxon>Paenibacillaceae</taxon>
        <taxon>Cohnella</taxon>
    </lineage>
</organism>
<sequence length="542" mass="60905">MRSDLTNEEGIPLETVTPRNHLLLQADGSPFIMLAGEVHNSSSSSAEYMEPIWKKAAELGMNSLLLPVTWEMVEPEEGTFDFRIVDELIDQARRYGMKIGFLWFGAWKNAQCYYAPAWVKTDTVRFRRAEVEKGKKKIHLQEFHGMPYTTLSYLCEATNEADANAFRELMLHIRSVDEQERTVIVVQVENEPGLQGAAREHSAAADAAFESAVPQPFVEYMRGHTSTMAADVRQAVESGAGSGNWMEAFGEAAEEIFSAYHVASYIEKVAAAGKEVYSLPLMVNCWLDKGDKPGIYPSGGPVSRMMEVWKHCAPSIDVIAPDIYVQNFCEVCDDYVKMDNPLFIPETATHGYAGPRLVYVIGHYHAIGYSPFGFEDMGKPFTAIESYLFGVDVGDPMLGTPQSMEEYAWYNRTLGSMMPLLTSKYGTTDLQATIVERPERDTMVFGEYGFQTWMKLPILSRKDGVCLVLKKAKDEFYILANGCAITPFSANPQKPHVDTLSLEEGLFQQGEWRMARRLNGDDVARMRFESPTLLKIKLFGYQ</sequence>
<proteinExistence type="predicted"/>
<reference evidence="3 4" key="1">
    <citation type="submission" date="2020-08" db="EMBL/GenBank/DDBJ databases">
        <title>Cohnella phylogeny.</title>
        <authorList>
            <person name="Dunlap C."/>
        </authorList>
    </citation>
    <scope>NUCLEOTIDE SEQUENCE [LARGE SCALE GENOMIC DNA]</scope>
    <source>
        <strain evidence="3 4">DSM 25241</strain>
    </source>
</reference>
<dbReference type="AlphaFoldDB" id="A0A841T3G7"/>
<dbReference type="Pfam" id="PF01301">
    <property type="entry name" value="Glyco_hydro_35"/>
    <property type="match status" value="1"/>
</dbReference>
<evidence type="ECO:0000313" key="3">
    <source>
        <dbReference type="EMBL" id="MBB6637165.1"/>
    </source>
</evidence>
<dbReference type="InterPro" id="IPR017853">
    <property type="entry name" value="GH"/>
</dbReference>
<evidence type="ECO:0000313" key="4">
    <source>
        <dbReference type="Proteomes" id="UP000535838"/>
    </source>
</evidence>
<feature type="domain" description="DUF5597" evidence="2">
    <location>
        <begin position="414"/>
        <end position="526"/>
    </location>
</feature>
<dbReference type="Gene3D" id="3.20.20.80">
    <property type="entry name" value="Glycosidases"/>
    <property type="match status" value="1"/>
</dbReference>
<accession>A0A841T3G7</accession>
<gene>
    <name evidence="3" type="ORF">H7B67_23815</name>
</gene>
<name>A0A841T3G7_9BACL</name>
<dbReference type="InterPro" id="IPR031330">
    <property type="entry name" value="Gly_Hdrlase_35_cat"/>
</dbReference>
<feature type="domain" description="Glycoside hydrolase 35 catalytic" evidence="1">
    <location>
        <begin position="25"/>
        <end position="127"/>
    </location>
</feature>
<dbReference type="SUPFAM" id="SSF51445">
    <property type="entry name" value="(Trans)glycosidases"/>
    <property type="match status" value="1"/>
</dbReference>
<comment type="caution">
    <text evidence="3">The sequence shown here is derived from an EMBL/GenBank/DDBJ whole genome shotgun (WGS) entry which is preliminary data.</text>
</comment>
<evidence type="ECO:0000259" key="2">
    <source>
        <dbReference type="Pfam" id="PF18120"/>
    </source>
</evidence>
<evidence type="ECO:0000259" key="1">
    <source>
        <dbReference type="Pfam" id="PF01301"/>
    </source>
</evidence>